<protein>
    <submittedName>
        <fullName evidence="3">DUF4097 domain-containing protein</fullName>
    </submittedName>
</protein>
<feature type="domain" description="DUF4097" evidence="2">
    <location>
        <begin position="130"/>
        <end position="254"/>
    </location>
</feature>
<feature type="signal peptide" evidence="1">
    <location>
        <begin position="1"/>
        <end position="22"/>
    </location>
</feature>
<dbReference type="AlphaFoldDB" id="A0A6M1THK5"/>
<evidence type="ECO:0000256" key="1">
    <source>
        <dbReference type="SAM" id="SignalP"/>
    </source>
</evidence>
<accession>A0A6M1THK5</accession>
<sequence length="261" mass="27955">MKQRIKLLMAVLLVLATQIVSAQEYNHQLENIAENGVEFSLSRSGISVEGYEGNEVIIENKDYEAPPERAKGLRPLYGGGKDNTGIGLSIEEENGILKVAQVSSSGGDFVVRVPNKVRIMIEEVNWGGGDTQVKNHDGEIEIKSKTGDIKLVDITGPVIVSSTTGDADIIFTRVSNANPTSISLVGGYIDVTMPEATKADLEMKTLSGEIYTNMDLSLKDSKEKGMNLMGGGTVEGTLNGGGVDMTLKTISGEIYLRKEGS</sequence>
<dbReference type="EMBL" id="JAALLS010000041">
    <property type="protein sequence ID" value="NGP90214.1"/>
    <property type="molecule type" value="Genomic_DNA"/>
</dbReference>
<name>A0A6M1THK5_9BACT</name>
<keyword evidence="4" id="KW-1185">Reference proteome</keyword>
<evidence type="ECO:0000259" key="2">
    <source>
        <dbReference type="Pfam" id="PF13349"/>
    </source>
</evidence>
<dbReference type="RefSeq" id="WP_165271438.1">
    <property type="nucleotide sequence ID" value="NZ_JAALLS010000041.1"/>
</dbReference>
<reference evidence="3 4" key="1">
    <citation type="submission" date="2020-02" db="EMBL/GenBank/DDBJ databases">
        <title>Aliifodinibius halophilus 2W32, complete genome.</title>
        <authorList>
            <person name="Li Y."/>
            <person name="Wu S."/>
        </authorList>
    </citation>
    <scope>NUCLEOTIDE SEQUENCE [LARGE SCALE GENOMIC DNA]</scope>
    <source>
        <strain evidence="3 4">2W32</strain>
    </source>
</reference>
<organism evidence="3 4">
    <name type="scientific">Fodinibius halophilus</name>
    <dbReference type="NCBI Taxonomy" id="1736908"/>
    <lineage>
        <taxon>Bacteria</taxon>
        <taxon>Pseudomonadati</taxon>
        <taxon>Balneolota</taxon>
        <taxon>Balneolia</taxon>
        <taxon>Balneolales</taxon>
        <taxon>Balneolaceae</taxon>
        <taxon>Fodinibius</taxon>
    </lineage>
</organism>
<evidence type="ECO:0000313" key="4">
    <source>
        <dbReference type="Proteomes" id="UP000479132"/>
    </source>
</evidence>
<dbReference type="Pfam" id="PF13349">
    <property type="entry name" value="DUF4097"/>
    <property type="match status" value="1"/>
</dbReference>
<keyword evidence="1" id="KW-0732">Signal</keyword>
<evidence type="ECO:0000313" key="3">
    <source>
        <dbReference type="EMBL" id="NGP90214.1"/>
    </source>
</evidence>
<gene>
    <name evidence="3" type="ORF">G3569_17780</name>
</gene>
<proteinExistence type="predicted"/>
<dbReference type="InterPro" id="IPR025164">
    <property type="entry name" value="Toastrack_DUF4097"/>
</dbReference>
<feature type="chain" id="PRO_5026842578" evidence="1">
    <location>
        <begin position="23"/>
        <end position="261"/>
    </location>
</feature>
<comment type="caution">
    <text evidence="3">The sequence shown here is derived from an EMBL/GenBank/DDBJ whole genome shotgun (WGS) entry which is preliminary data.</text>
</comment>
<dbReference type="Proteomes" id="UP000479132">
    <property type="component" value="Unassembled WGS sequence"/>
</dbReference>